<sequence length="152" mass="16440">MDTVEELNNTYFFAGRPNLTASQLLFVIFCENTANQLGVQGFGAIVSIVAGLNILPVSGKLAGAIPDTSIASKGSRKLFGNTRFPRPIRLSSVIGGYPPSTLRIKMVSRIGTFVGRAVPVVGWVILASDISQISARTLRDYNRIARGEDKIW</sequence>
<evidence type="ECO:0000313" key="1">
    <source>
        <dbReference type="EMBL" id="SEQ45267.1"/>
    </source>
</evidence>
<dbReference type="InterPro" id="IPR058522">
    <property type="entry name" value="DUF8209"/>
</dbReference>
<dbReference type="Proteomes" id="UP000242515">
    <property type="component" value="Unassembled WGS sequence"/>
</dbReference>
<keyword evidence="2" id="KW-1185">Reference proteome</keyword>
<reference evidence="2" key="1">
    <citation type="submission" date="2016-10" db="EMBL/GenBank/DDBJ databases">
        <authorList>
            <person name="Varghese N."/>
            <person name="Submissions S."/>
        </authorList>
    </citation>
    <scope>NUCLEOTIDE SEQUENCE [LARGE SCALE GENOMIC DNA]</scope>
    <source>
        <strain evidence="2">8N4</strain>
    </source>
</reference>
<evidence type="ECO:0008006" key="3">
    <source>
        <dbReference type="Google" id="ProtNLM"/>
    </source>
</evidence>
<protein>
    <recommendedName>
        <fullName evidence="3">Phage membrane protein</fullName>
    </recommendedName>
</protein>
<dbReference type="Pfam" id="PF26636">
    <property type="entry name" value="DUF8209"/>
    <property type="match status" value="1"/>
</dbReference>
<dbReference type="EMBL" id="FOGC01000003">
    <property type="protein sequence ID" value="SEQ45267.1"/>
    <property type="molecule type" value="Genomic_DNA"/>
</dbReference>
<proteinExistence type="predicted"/>
<dbReference type="OrthoDB" id="8815988at2"/>
<organism evidence="1 2">
    <name type="scientific">Rosenbergiella nectarea</name>
    <dbReference type="NCBI Taxonomy" id="988801"/>
    <lineage>
        <taxon>Bacteria</taxon>
        <taxon>Pseudomonadati</taxon>
        <taxon>Pseudomonadota</taxon>
        <taxon>Gammaproteobacteria</taxon>
        <taxon>Enterobacterales</taxon>
        <taxon>Erwiniaceae</taxon>
        <taxon>Rosenbergiella</taxon>
    </lineage>
</organism>
<dbReference type="NCBIfam" id="NF045926">
    <property type="entry name" value="STM2901_fam"/>
    <property type="match status" value="1"/>
</dbReference>
<accession>A0A1H9G585</accession>
<gene>
    <name evidence="1" type="ORF">SAMN05216522_10379</name>
</gene>
<name>A0A1H9G585_9GAMM</name>
<dbReference type="RefSeq" id="WP_092673670.1">
    <property type="nucleotide sequence ID" value="NZ_FOGC01000003.1"/>
</dbReference>
<dbReference type="AlphaFoldDB" id="A0A1H9G585"/>
<dbReference type="InterPro" id="IPR058064">
    <property type="entry name" value="STM2901-like"/>
</dbReference>
<evidence type="ECO:0000313" key="2">
    <source>
        <dbReference type="Proteomes" id="UP000242515"/>
    </source>
</evidence>